<dbReference type="InterPro" id="IPR020821">
    <property type="entry name" value="ENPP1-3/EXOG-like_nuc-like"/>
</dbReference>
<dbReference type="GO" id="GO:0003676">
    <property type="term" value="F:nucleic acid binding"/>
    <property type="evidence" value="ECO:0007669"/>
    <property type="project" value="InterPro"/>
</dbReference>
<proteinExistence type="predicted"/>
<dbReference type="OrthoDB" id="69221at2759"/>
<name>A0A9Q0XU57_9SAUR</name>
<accession>A0A9Q0XU57</accession>
<dbReference type="InterPro" id="IPR044925">
    <property type="entry name" value="His-Me_finger_sf"/>
</dbReference>
<organism evidence="4 5">
    <name type="scientific">Phrynocephalus forsythii</name>
    <dbReference type="NCBI Taxonomy" id="171643"/>
    <lineage>
        <taxon>Eukaryota</taxon>
        <taxon>Metazoa</taxon>
        <taxon>Chordata</taxon>
        <taxon>Craniata</taxon>
        <taxon>Vertebrata</taxon>
        <taxon>Euteleostomi</taxon>
        <taxon>Lepidosauria</taxon>
        <taxon>Squamata</taxon>
        <taxon>Bifurcata</taxon>
        <taxon>Unidentata</taxon>
        <taxon>Episquamata</taxon>
        <taxon>Toxicofera</taxon>
        <taxon>Iguania</taxon>
        <taxon>Acrodonta</taxon>
        <taxon>Agamidae</taxon>
        <taxon>Agaminae</taxon>
        <taxon>Phrynocephalus</taxon>
    </lineage>
</organism>
<dbReference type="AlphaFoldDB" id="A0A9Q0XU57"/>
<feature type="chain" id="PRO_5040405705" evidence="1">
    <location>
        <begin position="20"/>
        <end position="224"/>
    </location>
</feature>
<keyword evidence="1" id="KW-0732">Signal</keyword>
<feature type="domain" description="DNA/RNA non-specific endonuclease/pyrophosphatase/phosphodiesterase" evidence="3">
    <location>
        <begin position="56"/>
        <end position="218"/>
    </location>
</feature>
<feature type="signal peptide" evidence="1">
    <location>
        <begin position="1"/>
        <end position="19"/>
    </location>
</feature>
<dbReference type="InterPro" id="IPR044929">
    <property type="entry name" value="DNA/RNA_non-sp_Endonuclease_sf"/>
</dbReference>
<dbReference type="GO" id="GO:0016787">
    <property type="term" value="F:hydrolase activity"/>
    <property type="evidence" value="ECO:0007669"/>
    <property type="project" value="InterPro"/>
</dbReference>
<dbReference type="PANTHER" id="PTHR21472:SF26">
    <property type="entry name" value="ENDONUCLEASE DOMAIN CONTAINING 1"/>
    <property type="match status" value="1"/>
</dbReference>
<evidence type="ECO:0000256" key="1">
    <source>
        <dbReference type="SAM" id="SignalP"/>
    </source>
</evidence>
<evidence type="ECO:0000259" key="3">
    <source>
        <dbReference type="SMART" id="SM00892"/>
    </source>
</evidence>
<dbReference type="Gene3D" id="3.40.570.10">
    <property type="entry name" value="Extracellular Endonuclease, subunit A"/>
    <property type="match status" value="2"/>
</dbReference>
<protein>
    <submittedName>
        <fullName evidence="4">Uncharacterized protein</fullName>
    </submittedName>
</protein>
<dbReference type="GO" id="GO:0046872">
    <property type="term" value="F:metal ion binding"/>
    <property type="evidence" value="ECO:0007669"/>
    <property type="project" value="InterPro"/>
</dbReference>
<feature type="domain" description="ENPP1-3/EXOG-like endonuclease/phosphodiesterase" evidence="2">
    <location>
        <begin position="57"/>
        <end position="218"/>
    </location>
</feature>
<dbReference type="Proteomes" id="UP001142489">
    <property type="component" value="Unassembled WGS sequence"/>
</dbReference>
<evidence type="ECO:0000313" key="5">
    <source>
        <dbReference type="Proteomes" id="UP001142489"/>
    </source>
</evidence>
<sequence>MPLLFLLCTAASCLLPAPGEVVPDFTNCLEFFLDRMPPDASLVPPGAVRICQFYKNAYRFATMYDKEKRIPVYSAYTCKQGKGPRLDDRTPGKSMEDEWDTNLAAADIEKNQATVEDYRHFSKLNQEVWANFKNQIKKEAHVCKDLYVITGAVPGEEYISDGRVASHIWSAACCVREKHRRTSWAAIAKNDENKVKEQSLEKLTKVLAELYGKGKVDLFNNACK</sequence>
<comment type="caution">
    <text evidence="4">The sequence shown here is derived from an EMBL/GenBank/DDBJ whole genome shotgun (WGS) entry which is preliminary data.</text>
</comment>
<evidence type="ECO:0000259" key="2">
    <source>
        <dbReference type="SMART" id="SM00477"/>
    </source>
</evidence>
<keyword evidence="5" id="KW-1185">Reference proteome</keyword>
<gene>
    <name evidence="4" type="ORF">JRQ81_015542</name>
</gene>
<dbReference type="InterPro" id="IPR001604">
    <property type="entry name" value="Endo_G_ENPP1-like_dom"/>
</dbReference>
<dbReference type="SMART" id="SM00477">
    <property type="entry name" value="NUC"/>
    <property type="match status" value="1"/>
</dbReference>
<dbReference type="SUPFAM" id="SSF54060">
    <property type="entry name" value="His-Me finger endonucleases"/>
    <property type="match status" value="1"/>
</dbReference>
<dbReference type="PANTHER" id="PTHR21472">
    <property type="entry name" value="ENDONUCLEASE DOMAIN-CONTAINING 1 PROTEIN ENDOD1"/>
    <property type="match status" value="1"/>
</dbReference>
<evidence type="ECO:0000313" key="4">
    <source>
        <dbReference type="EMBL" id="KAJ7329368.1"/>
    </source>
</evidence>
<dbReference type="EMBL" id="JAPFRF010000006">
    <property type="protein sequence ID" value="KAJ7329368.1"/>
    <property type="molecule type" value="Genomic_DNA"/>
</dbReference>
<reference evidence="4" key="1">
    <citation type="journal article" date="2023" name="DNA Res.">
        <title>Chromosome-level genome assembly of Phrynocephalus forsythii using third-generation DNA sequencing and Hi-C analysis.</title>
        <authorList>
            <person name="Qi Y."/>
            <person name="Zhao W."/>
            <person name="Zhao Y."/>
            <person name="Niu C."/>
            <person name="Cao S."/>
            <person name="Zhang Y."/>
        </authorList>
    </citation>
    <scope>NUCLEOTIDE SEQUENCE</scope>
    <source>
        <tissue evidence="4">Muscle</tissue>
    </source>
</reference>
<dbReference type="InterPro" id="IPR039015">
    <property type="entry name" value="ENDOD1"/>
</dbReference>
<dbReference type="SMART" id="SM00892">
    <property type="entry name" value="Endonuclease_NS"/>
    <property type="match status" value="1"/>
</dbReference>